<gene>
    <name evidence="2" type="ORF">ACFQBQ_04140</name>
</gene>
<keyword evidence="1" id="KW-0472">Membrane</keyword>
<keyword evidence="1" id="KW-0812">Transmembrane</keyword>
<dbReference type="EMBL" id="JBHSWI010000001">
    <property type="protein sequence ID" value="MFC6644794.1"/>
    <property type="molecule type" value="Genomic_DNA"/>
</dbReference>
<keyword evidence="3" id="KW-1185">Reference proteome</keyword>
<comment type="caution">
    <text evidence="2">The sequence shown here is derived from an EMBL/GenBank/DDBJ whole genome shotgun (WGS) entry which is preliminary data.</text>
</comment>
<keyword evidence="1" id="KW-1133">Transmembrane helix</keyword>
<dbReference type="Proteomes" id="UP001596391">
    <property type="component" value="Unassembled WGS sequence"/>
</dbReference>
<reference evidence="3" key="1">
    <citation type="journal article" date="2019" name="Int. J. Syst. Evol. Microbiol.">
        <title>The Global Catalogue of Microorganisms (GCM) 10K type strain sequencing project: providing services to taxonomists for standard genome sequencing and annotation.</title>
        <authorList>
            <consortium name="The Broad Institute Genomics Platform"/>
            <consortium name="The Broad Institute Genome Sequencing Center for Infectious Disease"/>
            <person name="Wu L."/>
            <person name="Ma J."/>
        </authorList>
    </citation>
    <scope>NUCLEOTIDE SEQUENCE [LARGE SCALE GENOMIC DNA]</scope>
    <source>
        <strain evidence="3">CGMCC 1.16026</strain>
    </source>
</reference>
<evidence type="ECO:0000313" key="2">
    <source>
        <dbReference type="EMBL" id="MFC6644794.1"/>
    </source>
</evidence>
<name>A0ABW1Z6L9_9BACT</name>
<dbReference type="RefSeq" id="WP_263372654.1">
    <property type="nucleotide sequence ID" value="NZ_JAGSYD010000006.1"/>
</dbReference>
<organism evidence="2 3">
    <name type="scientific">Granulicella cerasi</name>
    <dbReference type="NCBI Taxonomy" id="741063"/>
    <lineage>
        <taxon>Bacteria</taxon>
        <taxon>Pseudomonadati</taxon>
        <taxon>Acidobacteriota</taxon>
        <taxon>Terriglobia</taxon>
        <taxon>Terriglobales</taxon>
        <taxon>Acidobacteriaceae</taxon>
        <taxon>Granulicella</taxon>
    </lineage>
</organism>
<protein>
    <submittedName>
        <fullName evidence="2">Uncharacterized protein</fullName>
    </submittedName>
</protein>
<evidence type="ECO:0000256" key="1">
    <source>
        <dbReference type="SAM" id="Phobius"/>
    </source>
</evidence>
<sequence length="42" mass="5226">MPHIPFSTLSERHLVYVYLVVWILQFGYALWMWSAWRKTRSR</sequence>
<feature type="transmembrane region" description="Helical" evidence="1">
    <location>
        <begin position="15"/>
        <end position="36"/>
    </location>
</feature>
<evidence type="ECO:0000313" key="3">
    <source>
        <dbReference type="Proteomes" id="UP001596391"/>
    </source>
</evidence>
<proteinExistence type="predicted"/>
<accession>A0ABW1Z6L9</accession>